<sequence length="136" mass="15753">MKKIIIFVMLFISNISFACEKHLNTQIEELKKIFKEGAIKGFEHLNQKGLNVKTSFPKTNYSVCYEFKDKELYRIASSKEILPNENVTEDKDLVKIVETYFKKAGTNEVINFEHNNIKKIAKSIDVNSLDNNFKKG</sequence>
<accession>A0A0F5MQ53</accession>
<name>A0A0F5MQ53_9RICK</name>
<evidence type="ECO:0000313" key="3">
    <source>
        <dbReference type="Proteomes" id="UP000033358"/>
    </source>
</evidence>
<dbReference type="AlphaFoldDB" id="A0A0F5MQ53"/>
<keyword evidence="1" id="KW-0732">Signal</keyword>
<keyword evidence="3" id="KW-1185">Reference proteome</keyword>
<reference evidence="2 3" key="1">
    <citation type="submission" date="2015-02" db="EMBL/GenBank/DDBJ databases">
        <title>Single cell genomics of a rare environmental alphaproteobacterium provides unique insights into Rickettsiaceae evolution.</title>
        <authorList>
            <person name="Martijn J."/>
            <person name="Schulz F."/>
            <person name="Zaremba-Niedzwiedzka K."/>
            <person name="Viklund J."/>
            <person name="Stepanauskas R."/>
            <person name="Andersson S.G.E."/>
            <person name="Horn M."/>
            <person name="Guy L."/>
            <person name="Ettema T.J.G."/>
        </authorList>
    </citation>
    <scope>NUCLEOTIDE SEQUENCE [LARGE SCALE GENOMIC DNA]</scope>
    <source>
        <strain evidence="2 3">SCGC AAA041-L04</strain>
    </source>
</reference>
<comment type="caution">
    <text evidence="2">The sequence shown here is derived from an EMBL/GenBank/DDBJ whole genome shotgun (WGS) entry which is preliminary data.</text>
</comment>
<gene>
    <name evidence="2" type="ORF">SZ25_00084</name>
</gene>
<feature type="non-terminal residue" evidence="2">
    <location>
        <position position="136"/>
    </location>
</feature>
<organism evidence="2 3">
    <name type="scientific">Candidatus Arcanibacter lacustris</name>
    <dbReference type="NCBI Taxonomy" id="1607817"/>
    <lineage>
        <taxon>Bacteria</taxon>
        <taxon>Pseudomonadati</taxon>
        <taxon>Pseudomonadota</taxon>
        <taxon>Alphaproteobacteria</taxon>
        <taxon>Rickettsiales</taxon>
        <taxon>Candidatus Arcanibacter</taxon>
    </lineage>
</organism>
<proteinExistence type="predicted"/>
<feature type="signal peptide" evidence="1">
    <location>
        <begin position="1"/>
        <end position="18"/>
    </location>
</feature>
<evidence type="ECO:0000313" key="2">
    <source>
        <dbReference type="EMBL" id="KKB96821.1"/>
    </source>
</evidence>
<evidence type="ECO:0008006" key="4">
    <source>
        <dbReference type="Google" id="ProtNLM"/>
    </source>
</evidence>
<dbReference type="Proteomes" id="UP000033358">
    <property type="component" value="Unassembled WGS sequence"/>
</dbReference>
<dbReference type="EMBL" id="JYHA01000020">
    <property type="protein sequence ID" value="KKB96821.1"/>
    <property type="molecule type" value="Genomic_DNA"/>
</dbReference>
<feature type="chain" id="PRO_5002493003" description="Lipoprotein" evidence="1">
    <location>
        <begin position="19"/>
        <end position="136"/>
    </location>
</feature>
<protein>
    <recommendedName>
        <fullName evidence="4">Lipoprotein</fullName>
    </recommendedName>
</protein>
<dbReference type="PROSITE" id="PS51257">
    <property type="entry name" value="PROKAR_LIPOPROTEIN"/>
    <property type="match status" value="1"/>
</dbReference>
<evidence type="ECO:0000256" key="1">
    <source>
        <dbReference type="SAM" id="SignalP"/>
    </source>
</evidence>